<protein>
    <submittedName>
        <fullName evidence="2">Uncharacterized protein</fullName>
    </submittedName>
</protein>
<accession>A0A6A5SDD3</accession>
<sequence length="90" mass="10497">MLWNGGICDLNVFVQFTYRFIRSYADIDLRPILVLQPGALPLHILLFGWVRVFFPYRARACTRHAEVPILASVCTRRKIVGMACMNSWYF</sequence>
<keyword evidence="1" id="KW-1133">Transmembrane helix</keyword>
<keyword evidence="1" id="KW-0812">Transmembrane</keyword>
<dbReference type="Proteomes" id="UP000800038">
    <property type="component" value="Unassembled WGS sequence"/>
</dbReference>
<dbReference type="AlphaFoldDB" id="A0A6A5SDD3"/>
<gene>
    <name evidence="2" type="ORF">EJ02DRAFT_18537</name>
</gene>
<evidence type="ECO:0000313" key="3">
    <source>
        <dbReference type="Proteomes" id="UP000800038"/>
    </source>
</evidence>
<feature type="transmembrane region" description="Helical" evidence="1">
    <location>
        <begin position="32"/>
        <end position="54"/>
    </location>
</feature>
<dbReference type="EMBL" id="ML976099">
    <property type="protein sequence ID" value="KAF1938651.1"/>
    <property type="molecule type" value="Genomic_DNA"/>
</dbReference>
<reference evidence="2" key="1">
    <citation type="journal article" date="2020" name="Stud. Mycol.">
        <title>101 Dothideomycetes genomes: a test case for predicting lifestyles and emergence of pathogens.</title>
        <authorList>
            <person name="Haridas S."/>
            <person name="Albert R."/>
            <person name="Binder M."/>
            <person name="Bloem J."/>
            <person name="Labutti K."/>
            <person name="Salamov A."/>
            <person name="Andreopoulos B."/>
            <person name="Baker S."/>
            <person name="Barry K."/>
            <person name="Bills G."/>
            <person name="Bluhm B."/>
            <person name="Cannon C."/>
            <person name="Castanera R."/>
            <person name="Culley D."/>
            <person name="Daum C."/>
            <person name="Ezra D."/>
            <person name="Gonzalez J."/>
            <person name="Henrissat B."/>
            <person name="Kuo A."/>
            <person name="Liang C."/>
            <person name="Lipzen A."/>
            <person name="Lutzoni F."/>
            <person name="Magnuson J."/>
            <person name="Mondo S."/>
            <person name="Nolan M."/>
            <person name="Ohm R."/>
            <person name="Pangilinan J."/>
            <person name="Park H.-J."/>
            <person name="Ramirez L."/>
            <person name="Alfaro M."/>
            <person name="Sun H."/>
            <person name="Tritt A."/>
            <person name="Yoshinaga Y."/>
            <person name="Zwiers L.-H."/>
            <person name="Turgeon B."/>
            <person name="Goodwin S."/>
            <person name="Spatafora J."/>
            <person name="Crous P."/>
            <person name="Grigoriev I."/>
        </authorList>
    </citation>
    <scope>NUCLEOTIDE SEQUENCE</scope>
    <source>
        <strain evidence="2">CBS 161.51</strain>
    </source>
</reference>
<organism evidence="2 3">
    <name type="scientific">Clathrospora elynae</name>
    <dbReference type="NCBI Taxonomy" id="706981"/>
    <lineage>
        <taxon>Eukaryota</taxon>
        <taxon>Fungi</taxon>
        <taxon>Dikarya</taxon>
        <taxon>Ascomycota</taxon>
        <taxon>Pezizomycotina</taxon>
        <taxon>Dothideomycetes</taxon>
        <taxon>Pleosporomycetidae</taxon>
        <taxon>Pleosporales</taxon>
        <taxon>Diademaceae</taxon>
        <taxon>Clathrospora</taxon>
    </lineage>
</organism>
<keyword evidence="1" id="KW-0472">Membrane</keyword>
<keyword evidence="3" id="KW-1185">Reference proteome</keyword>
<proteinExistence type="predicted"/>
<evidence type="ECO:0000313" key="2">
    <source>
        <dbReference type="EMBL" id="KAF1938651.1"/>
    </source>
</evidence>
<name>A0A6A5SDD3_9PLEO</name>
<evidence type="ECO:0000256" key="1">
    <source>
        <dbReference type="SAM" id="Phobius"/>
    </source>
</evidence>